<dbReference type="RefSeq" id="WP_209990319.1">
    <property type="nucleotide sequence ID" value="NZ_JAGINO010000033.1"/>
</dbReference>
<evidence type="ECO:0000256" key="1">
    <source>
        <dbReference type="SAM" id="MobiDB-lite"/>
    </source>
</evidence>
<organism evidence="3 4">
    <name type="scientific">Azospirillum picis</name>
    <dbReference type="NCBI Taxonomy" id="488438"/>
    <lineage>
        <taxon>Bacteria</taxon>
        <taxon>Pseudomonadati</taxon>
        <taxon>Pseudomonadota</taxon>
        <taxon>Alphaproteobacteria</taxon>
        <taxon>Rhodospirillales</taxon>
        <taxon>Azospirillaceae</taxon>
        <taxon>Azospirillum</taxon>
    </lineage>
</organism>
<keyword evidence="2" id="KW-0812">Transmembrane</keyword>
<dbReference type="Proteomes" id="UP001244552">
    <property type="component" value="Unassembled WGS sequence"/>
</dbReference>
<gene>
    <name evidence="3" type="ORF">QO018_005783</name>
</gene>
<keyword evidence="2" id="KW-1133">Transmembrane helix</keyword>
<keyword evidence="2" id="KW-0472">Membrane</keyword>
<name>A0ABU0MTR5_9PROT</name>
<dbReference type="EMBL" id="JAUSVU010000033">
    <property type="protein sequence ID" value="MDQ0536885.1"/>
    <property type="molecule type" value="Genomic_DNA"/>
</dbReference>
<feature type="region of interest" description="Disordered" evidence="1">
    <location>
        <begin position="1"/>
        <end position="21"/>
    </location>
</feature>
<accession>A0ABU0MTR5</accession>
<evidence type="ECO:0000313" key="4">
    <source>
        <dbReference type="Proteomes" id="UP001244552"/>
    </source>
</evidence>
<evidence type="ECO:0000256" key="2">
    <source>
        <dbReference type="SAM" id="Phobius"/>
    </source>
</evidence>
<proteinExistence type="predicted"/>
<evidence type="ECO:0000313" key="3">
    <source>
        <dbReference type="EMBL" id="MDQ0536885.1"/>
    </source>
</evidence>
<keyword evidence="4" id="KW-1185">Reference proteome</keyword>
<comment type="caution">
    <text evidence="3">The sequence shown here is derived from an EMBL/GenBank/DDBJ whole genome shotgun (WGS) entry which is preliminary data.</text>
</comment>
<protein>
    <submittedName>
        <fullName evidence="3">Fatty acid desaturase</fullName>
    </submittedName>
</protein>
<reference evidence="3 4" key="1">
    <citation type="submission" date="2023-07" db="EMBL/GenBank/DDBJ databases">
        <title>Genomic Encyclopedia of Type Strains, Phase IV (KMG-IV): sequencing the most valuable type-strain genomes for metagenomic binning, comparative biology and taxonomic classification.</title>
        <authorList>
            <person name="Goeker M."/>
        </authorList>
    </citation>
    <scope>NUCLEOTIDE SEQUENCE [LARGE SCALE GENOMIC DNA]</scope>
    <source>
        <strain evidence="3 4">DSM 19922</strain>
    </source>
</reference>
<sequence>MVVMERDLSGTPSVDANLADAPPEEIRRRQAAMRARKLRSRNLAVLFALLALVALFYAITVVRMSAGH</sequence>
<feature type="transmembrane region" description="Helical" evidence="2">
    <location>
        <begin position="43"/>
        <end position="66"/>
    </location>
</feature>